<dbReference type="InterPro" id="IPR003958">
    <property type="entry name" value="CBFA_NFYB_domain"/>
</dbReference>
<accession>T0MHR2</accession>
<dbReference type="SUPFAM" id="SSF47113">
    <property type="entry name" value="Histone-fold"/>
    <property type="match status" value="1"/>
</dbReference>
<dbReference type="PANTHER" id="PTHR10252">
    <property type="entry name" value="HISTONE-LIKE TRANSCRIPTION FACTOR CCAAT-RELATED"/>
    <property type="match status" value="1"/>
</dbReference>
<dbReference type="HOGENOM" id="CLU_045277_9_0_1"/>
<gene>
    <name evidence="4" type="ORF">NAPIS_ORF01925</name>
</gene>
<name>T0MHR2_9MICR</name>
<comment type="subcellular location">
    <subcellularLocation>
        <location evidence="1">Nucleus</location>
    </subcellularLocation>
</comment>
<dbReference type="Proteomes" id="UP000053780">
    <property type="component" value="Unassembled WGS sequence"/>
</dbReference>
<dbReference type="CDD" id="cd22906">
    <property type="entry name" value="HFD_DRAP1"/>
    <property type="match status" value="1"/>
</dbReference>
<dbReference type="AlphaFoldDB" id="T0MHR2"/>
<evidence type="ECO:0000313" key="5">
    <source>
        <dbReference type="Proteomes" id="UP000053780"/>
    </source>
</evidence>
<dbReference type="VEuPathDB" id="MicrosporidiaDB:NAPIS_ORF01925"/>
<feature type="domain" description="Transcription factor CBF/NF-Y/archaeal histone" evidence="3">
    <location>
        <begin position="1"/>
        <end position="53"/>
    </location>
</feature>
<protein>
    <submittedName>
        <fullName evidence="4">Dr1-associated corepressor</fullName>
    </submittedName>
</protein>
<dbReference type="Pfam" id="PF00808">
    <property type="entry name" value="CBFD_NFYB_HMF"/>
    <property type="match status" value="1"/>
</dbReference>
<proteinExistence type="predicted"/>
<reference evidence="4 5" key="1">
    <citation type="journal article" date="2013" name="BMC Genomics">
        <title>Genome sequencing and comparative genomics of honey bee microsporidia, Nosema apis reveal novel insights into host-parasite interactions.</title>
        <authorList>
            <person name="Chen Yp."/>
            <person name="Pettis J.S."/>
            <person name="Zhao Y."/>
            <person name="Liu X."/>
            <person name="Tallon L.J."/>
            <person name="Sadzewicz L.D."/>
            <person name="Li R."/>
            <person name="Zheng H."/>
            <person name="Huang S."/>
            <person name="Zhang X."/>
            <person name="Hamilton M.C."/>
            <person name="Pernal S.F."/>
            <person name="Melathopoulos A.P."/>
            <person name="Yan X."/>
            <person name="Evans J.D."/>
        </authorList>
    </citation>
    <scope>NUCLEOTIDE SEQUENCE [LARGE SCALE GENOMIC DNA]</scope>
    <source>
        <strain evidence="4 5">BRL 01</strain>
    </source>
</reference>
<dbReference type="PANTHER" id="PTHR10252:SF5">
    <property type="entry name" value="DR1-ASSOCIATED COREPRESSOR"/>
    <property type="match status" value="1"/>
</dbReference>
<dbReference type="InterPro" id="IPR009072">
    <property type="entry name" value="Histone-fold"/>
</dbReference>
<evidence type="ECO:0000259" key="3">
    <source>
        <dbReference type="Pfam" id="PF00808"/>
    </source>
</evidence>
<sequence length="71" mass="8125">MQSNEDVGKMSVSVPYVASKALEMFINDFVLATYDESKKKKANRITIEHIRTTVKNNPLFEFLQNTVNSEN</sequence>
<dbReference type="GO" id="GO:0005634">
    <property type="term" value="C:nucleus"/>
    <property type="evidence" value="ECO:0007669"/>
    <property type="project" value="UniProtKB-SubCell"/>
</dbReference>
<evidence type="ECO:0000256" key="1">
    <source>
        <dbReference type="ARBA" id="ARBA00004123"/>
    </source>
</evidence>
<keyword evidence="5" id="KW-1185">Reference proteome</keyword>
<dbReference type="GO" id="GO:0001046">
    <property type="term" value="F:core promoter sequence-specific DNA binding"/>
    <property type="evidence" value="ECO:0007669"/>
    <property type="project" value="TreeGrafter"/>
</dbReference>
<dbReference type="GO" id="GO:0046982">
    <property type="term" value="F:protein heterodimerization activity"/>
    <property type="evidence" value="ECO:0007669"/>
    <property type="project" value="InterPro"/>
</dbReference>
<dbReference type="InterPro" id="IPR050568">
    <property type="entry name" value="Transcr_DNA_Rep_Reg"/>
</dbReference>
<dbReference type="Gene3D" id="1.10.20.10">
    <property type="entry name" value="Histone, subunit A"/>
    <property type="match status" value="1"/>
</dbReference>
<evidence type="ECO:0000313" key="4">
    <source>
        <dbReference type="EMBL" id="EQB60510.1"/>
    </source>
</evidence>
<organism evidence="4 5">
    <name type="scientific">Vairimorpha apis BRL 01</name>
    <dbReference type="NCBI Taxonomy" id="1037528"/>
    <lineage>
        <taxon>Eukaryota</taxon>
        <taxon>Fungi</taxon>
        <taxon>Fungi incertae sedis</taxon>
        <taxon>Microsporidia</taxon>
        <taxon>Nosematidae</taxon>
        <taxon>Vairimorpha</taxon>
    </lineage>
</organism>
<evidence type="ECO:0000256" key="2">
    <source>
        <dbReference type="ARBA" id="ARBA00023242"/>
    </source>
</evidence>
<keyword evidence="2" id="KW-0539">Nucleus</keyword>
<dbReference type="GO" id="GO:0016251">
    <property type="term" value="F:RNA polymerase II general transcription initiation factor activity"/>
    <property type="evidence" value="ECO:0007669"/>
    <property type="project" value="TreeGrafter"/>
</dbReference>
<dbReference type="EMBL" id="KE647278">
    <property type="protein sequence ID" value="EQB60510.1"/>
    <property type="molecule type" value="Genomic_DNA"/>
</dbReference>
<dbReference type="OrthoDB" id="653904at2759"/>